<dbReference type="Pfam" id="PF00990">
    <property type="entry name" value="GGDEF"/>
    <property type="match status" value="1"/>
</dbReference>
<dbReference type="InterPro" id="IPR013655">
    <property type="entry name" value="PAS_fold_3"/>
</dbReference>
<dbReference type="InterPro" id="IPR035965">
    <property type="entry name" value="PAS-like_dom_sf"/>
</dbReference>
<dbReference type="PROSITE" id="PS50883">
    <property type="entry name" value="EAL"/>
    <property type="match status" value="1"/>
</dbReference>
<dbReference type="SUPFAM" id="SSF55073">
    <property type="entry name" value="Nucleotide cyclase"/>
    <property type="match status" value="1"/>
</dbReference>
<reference evidence="3" key="1">
    <citation type="submission" date="2024-03" db="EMBL/GenBank/DDBJ databases">
        <title>Human intestinal bacterial collection.</title>
        <authorList>
            <person name="Pauvert C."/>
            <person name="Hitch T.C.A."/>
            <person name="Clavel T."/>
        </authorList>
    </citation>
    <scope>NUCLEOTIDE SEQUENCE [LARGE SCALE GENOMIC DNA]</scope>
    <source>
        <strain evidence="3">CLA-AA-H89B</strain>
    </source>
</reference>
<dbReference type="InterPro" id="IPR043128">
    <property type="entry name" value="Rev_trsase/Diguanyl_cyclase"/>
</dbReference>
<dbReference type="Proteomes" id="UP001546774">
    <property type="component" value="Unassembled WGS sequence"/>
</dbReference>
<dbReference type="InterPro" id="IPR050706">
    <property type="entry name" value="Cyclic-di-GMP_PDE-like"/>
</dbReference>
<comment type="caution">
    <text evidence="3">The sequence shown here is derived from an EMBL/GenBank/DDBJ whole genome shotgun (WGS) entry which is preliminary data.</text>
</comment>
<feature type="domain" description="EAL" evidence="1">
    <location>
        <begin position="302"/>
        <end position="559"/>
    </location>
</feature>
<dbReference type="SUPFAM" id="SSF141868">
    <property type="entry name" value="EAL domain-like"/>
    <property type="match status" value="1"/>
</dbReference>
<dbReference type="PANTHER" id="PTHR33121">
    <property type="entry name" value="CYCLIC DI-GMP PHOSPHODIESTERASE PDEF"/>
    <property type="match status" value="1"/>
</dbReference>
<dbReference type="Gene3D" id="3.30.70.270">
    <property type="match status" value="1"/>
</dbReference>
<gene>
    <name evidence="3" type="ORF">WMO37_00350</name>
</gene>
<dbReference type="InterPro" id="IPR035919">
    <property type="entry name" value="EAL_sf"/>
</dbReference>
<dbReference type="Gene3D" id="3.30.450.20">
    <property type="entry name" value="PAS domain"/>
    <property type="match status" value="1"/>
</dbReference>
<evidence type="ECO:0000259" key="2">
    <source>
        <dbReference type="PROSITE" id="PS50887"/>
    </source>
</evidence>
<feature type="domain" description="GGDEF" evidence="2">
    <location>
        <begin position="160"/>
        <end position="293"/>
    </location>
</feature>
<name>A0ABV1H190_9FIRM</name>
<dbReference type="InterPro" id="IPR029787">
    <property type="entry name" value="Nucleotide_cyclase"/>
</dbReference>
<dbReference type="InterPro" id="IPR000160">
    <property type="entry name" value="GGDEF_dom"/>
</dbReference>
<dbReference type="Pfam" id="PF00563">
    <property type="entry name" value="EAL"/>
    <property type="match status" value="1"/>
</dbReference>
<protein>
    <submittedName>
        <fullName evidence="3">EAL domain-containing protein</fullName>
    </submittedName>
</protein>
<evidence type="ECO:0000259" key="1">
    <source>
        <dbReference type="PROSITE" id="PS50883"/>
    </source>
</evidence>
<keyword evidence="4" id="KW-1185">Reference proteome</keyword>
<proteinExistence type="predicted"/>
<dbReference type="SMART" id="SM00052">
    <property type="entry name" value="EAL"/>
    <property type="match status" value="1"/>
</dbReference>
<dbReference type="PANTHER" id="PTHR33121:SF70">
    <property type="entry name" value="SIGNALING PROTEIN YKOW"/>
    <property type="match status" value="1"/>
</dbReference>
<dbReference type="PROSITE" id="PS50887">
    <property type="entry name" value="GGDEF"/>
    <property type="match status" value="1"/>
</dbReference>
<accession>A0ABV1H190</accession>
<dbReference type="InterPro" id="IPR001633">
    <property type="entry name" value="EAL_dom"/>
</dbReference>
<dbReference type="CDD" id="cd01948">
    <property type="entry name" value="EAL"/>
    <property type="match status" value="1"/>
</dbReference>
<dbReference type="Gene3D" id="3.20.20.450">
    <property type="entry name" value="EAL domain"/>
    <property type="match status" value="1"/>
</dbReference>
<evidence type="ECO:0000313" key="4">
    <source>
        <dbReference type="Proteomes" id="UP001546774"/>
    </source>
</evidence>
<dbReference type="Pfam" id="PF08447">
    <property type="entry name" value="PAS_3"/>
    <property type="match status" value="1"/>
</dbReference>
<dbReference type="SUPFAM" id="SSF55785">
    <property type="entry name" value="PYP-like sensor domain (PAS domain)"/>
    <property type="match status" value="1"/>
</dbReference>
<dbReference type="EMBL" id="JBBMFS010000001">
    <property type="protein sequence ID" value="MEQ2553469.1"/>
    <property type="molecule type" value="Genomic_DNA"/>
</dbReference>
<evidence type="ECO:0000313" key="3">
    <source>
        <dbReference type="EMBL" id="MEQ2553469.1"/>
    </source>
</evidence>
<organism evidence="3 4">
    <name type="scientific">Lachnospira intestinalis</name>
    <dbReference type="NCBI Taxonomy" id="3133158"/>
    <lineage>
        <taxon>Bacteria</taxon>
        <taxon>Bacillati</taxon>
        <taxon>Bacillota</taxon>
        <taxon>Clostridia</taxon>
        <taxon>Lachnospirales</taxon>
        <taxon>Lachnospiraceae</taxon>
        <taxon>Lachnospira</taxon>
    </lineage>
</organism>
<sequence length="559" mass="64618">MSENIFKVFGKLPKETLLEIIAKCMDDYLYVYDLQNNTIEFSESAVNRFKISDNVMNNFTNDVLQLVYEEDRKMLQEHLAAIYEGKEKVHNLHYRWLDKEDMPVWINCRGIVIDDSQGNAQYLVGCMKETGNQRRADNVTGLLGGPEFNAYMRSQKTHLSKGFLMHIGIDDFGAINSSRGAAYGNYILKSVADCMKECLSDKQRIYHLVADQYVIVDLEHSSKDYAAELKKKIDDRLYKFIVSENYEAVFSISVGVVDAVTFCEGYEECRKKFAFVLKKAKKMGKNGFYIFDDNDYESFLRTGKIVAALRNSVVNGFNGFEVYYQPIVDCSSERVIGAEALMRFSMTSEEDTETVSPVDFIPLLEETGLIIPAGRYILDEAAKTCCEMQQYIPDFKMNINVSYVQIMHGNVERDILDVIKKYDLQPDSICIEMTESGFMDMTPVFCKFRKALDENHICFVIDDFGTGYSNFHCIRDMNPSYVKMDRDFTAKAMNDARDYELYKNIIPMVHSINVRICAEGIEKKEWSLKMKEMQVDYLQGYYYGRPCEKEQFIQRYKCS</sequence>